<dbReference type="SUPFAM" id="SSF52091">
    <property type="entry name" value="SpoIIaa-like"/>
    <property type="match status" value="1"/>
</dbReference>
<dbReference type="PANTHER" id="PTHR43310">
    <property type="entry name" value="SULFATE TRANSPORTER YBAR-RELATED"/>
    <property type="match status" value="1"/>
</dbReference>
<dbReference type="Gene3D" id="2.60.120.10">
    <property type="entry name" value="Jelly Rolls"/>
    <property type="match status" value="1"/>
</dbReference>
<evidence type="ECO:0000313" key="9">
    <source>
        <dbReference type="Proteomes" id="UP000094501"/>
    </source>
</evidence>
<dbReference type="SMART" id="SM00100">
    <property type="entry name" value="cNMP"/>
    <property type="match status" value="1"/>
</dbReference>
<comment type="subcellular location">
    <subcellularLocation>
        <location evidence="1">Membrane</location>
        <topology evidence="1">Multi-pass membrane protein</topology>
    </subcellularLocation>
</comment>
<keyword evidence="3 5" id="KW-1133">Transmembrane helix</keyword>
<evidence type="ECO:0000256" key="5">
    <source>
        <dbReference type="SAM" id="Phobius"/>
    </source>
</evidence>
<dbReference type="InterPro" id="IPR002645">
    <property type="entry name" value="STAS_dom"/>
</dbReference>
<organism evidence="8 9">
    <name type="scientific">Methyloceanibacter methanicus</name>
    <dbReference type="NCBI Taxonomy" id="1774968"/>
    <lineage>
        <taxon>Bacteria</taxon>
        <taxon>Pseudomonadati</taxon>
        <taxon>Pseudomonadota</taxon>
        <taxon>Alphaproteobacteria</taxon>
        <taxon>Hyphomicrobiales</taxon>
        <taxon>Hyphomicrobiaceae</taxon>
        <taxon>Methyloceanibacter</taxon>
    </lineage>
</organism>
<keyword evidence="4 5" id="KW-0472">Membrane</keyword>
<feature type="transmembrane region" description="Helical" evidence="5">
    <location>
        <begin position="7"/>
        <end position="26"/>
    </location>
</feature>
<feature type="transmembrane region" description="Helical" evidence="5">
    <location>
        <begin position="32"/>
        <end position="54"/>
    </location>
</feature>
<dbReference type="CDD" id="cd07042">
    <property type="entry name" value="STAS_SulP_like_sulfate_transporter"/>
    <property type="match status" value="1"/>
</dbReference>
<dbReference type="Pfam" id="PF00916">
    <property type="entry name" value="Sulfate_transp"/>
    <property type="match status" value="1"/>
</dbReference>
<dbReference type="SUPFAM" id="SSF51206">
    <property type="entry name" value="cAMP-binding domain-like"/>
    <property type="match status" value="1"/>
</dbReference>
<evidence type="ECO:0000256" key="4">
    <source>
        <dbReference type="ARBA" id="ARBA00023136"/>
    </source>
</evidence>
<dbReference type="PANTHER" id="PTHR43310:SF4">
    <property type="entry name" value="AFR304WP"/>
    <property type="match status" value="1"/>
</dbReference>
<accession>A0A1E3VYG3</accession>
<evidence type="ECO:0000256" key="1">
    <source>
        <dbReference type="ARBA" id="ARBA00004141"/>
    </source>
</evidence>
<dbReference type="InterPro" id="IPR052706">
    <property type="entry name" value="Membrane-Transporter-like"/>
</dbReference>
<dbReference type="PROSITE" id="PS50801">
    <property type="entry name" value="STAS"/>
    <property type="match status" value="1"/>
</dbReference>
<feature type="transmembrane region" description="Helical" evidence="5">
    <location>
        <begin position="293"/>
        <end position="311"/>
    </location>
</feature>
<feature type="transmembrane region" description="Helical" evidence="5">
    <location>
        <begin position="66"/>
        <end position="85"/>
    </location>
</feature>
<feature type="transmembrane region" description="Helical" evidence="5">
    <location>
        <begin position="192"/>
        <end position="214"/>
    </location>
</feature>
<evidence type="ECO:0000259" key="7">
    <source>
        <dbReference type="PROSITE" id="PS50801"/>
    </source>
</evidence>
<feature type="transmembrane region" description="Helical" evidence="5">
    <location>
        <begin position="91"/>
        <end position="112"/>
    </location>
</feature>
<dbReference type="CDD" id="cd00038">
    <property type="entry name" value="CAP_ED"/>
    <property type="match status" value="1"/>
</dbReference>
<feature type="domain" description="STAS" evidence="7">
    <location>
        <begin position="452"/>
        <end position="558"/>
    </location>
</feature>
<comment type="caution">
    <text evidence="8">The sequence shown here is derived from an EMBL/GenBank/DDBJ whole genome shotgun (WGS) entry which is preliminary data.</text>
</comment>
<dbReference type="EMBL" id="LPWG01000013">
    <property type="protein sequence ID" value="ODR98563.1"/>
    <property type="molecule type" value="Genomic_DNA"/>
</dbReference>
<gene>
    <name evidence="8" type="ORF">AUC68_09155</name>
</gene>
<dbReference type="GO" id="GO:0016020">
    <property type="term" value="C:membrane"/>
    <property type="evidence" value="ECO:0007669"/>
    <property type="project" value="UniProtKB-SubCell"/>
</dbReference>
<dbReference type="Pfam" id="PF01740">
    <property type="entry name" value="STAS"/>
    <property type="match status" value="1"/>
</dbReference>
<dbReference type="InterPro" id="IPR036513">
    <property type="entry name" value="STAS_dom_sf"/>
</dbReference>
<dbReference type="RefSeq" id="WP_069438022.1">
    <property type="nucleotide sequence ID" value="NZ_LPWG01000013.1"/>
</dbReference>
<dbReference type="OrthoDB" id="9771198at2"/>
<protein>
    <submittedName>
        <fullName evidence="8">Uncharacterized protein</fullName>
    </submittedName>
</protein>
<feature type="transmembrane region" description="Helical" evidence="5">
    <location>
        <begin position="168"/>
        <end position="185"/>
    </location>
</feature>
<dbReference type="PROSITE" id="PS50042">
    <property type="entry name" value="CNMP_BINDING_3"/>
    <property type="match status" value="1"/>
</dbReference>
<dbReference type="STRING" id="1774968.AUC68_09155"/>
<feature type="transmembrane region" description="Helical" evidence="5">
    <location>
        <begin position="124"/>
        <end position="148"/>
    </location>
</feature>
<dbReference type="AlphaFoldDB" id="A0A1E3VYG3"/>
<feature type="transmembrane region" description="Helical" evidence="5">
    <location>
        <begin position="383"/>
        <end position="416"/>
    </location>
</feature>
<dbReference type="InterPro" id="IPR014710">
    <property type="entry name" value="RmlC-like_jellyroll"/>
</dbReference>
<keyword evidence="9" id="KW-1185">Reference proteome</keyword>
<dbReference type="InterPro" id="IPR000595">
    <property type="entry name" value="cNMP-bd_dom"/>
</dbReference>
<sequence length="717" mass="76908">MAGTISAIVNIAYCISFSALIFQGSIAAGFPLGLAALIMGTMVTGVVVSLTTTLVPADAGPDTPAVAVMSVLATTVAAGLAAKGVDTETMIINVMIAITVSTFLTGAVLFGLGGLKLGQWLRFVPFPVIGGFLAASGFLLITGGVEVITGSNLTLSPSSWTVMADGRYAPQIGVGLAFAFFIVLLKRWMDDYLTLPIAFVVFLVVLNVILLWFVRDPETQADWYLAAVGALQLWWPIEALTTHDIDWGVMAMSSAEIGAVCGVTAISMLLDVSSLEVARQKSADLDKEFRTNGLANVLASVLGGVAGNLSLNNSLLLQQAGAVTRISGVSVAAICGLVLFAGADVGSFVPKAILGGMLAYLGTMILIEALVHSPAQRSRTDLALAIAIALVILYFGYLVGVVLGVIGACLLFALSYSRIGVIRRHLTRYELSSSVDRSPEQSRLLQEEGKRVHVFWLSGFIFFGSSNGLFERIRRVIEGQKEKPVGYIVLDFSAVQGLDTSAVLSLVKLRNYCEERDVTLVFSGLSDSMHAAFMGAGFFGADRPHQAFPTRNDAVEWCEDMVLLYHEVGEASSHTFESWLQTELGGDITFERVEPYMTRRELDSGVVLFRQGEPSDSVVFQASGCVAITITGEYGRAIRLRRMLGHTVVGEMGFYRDVPRGANVVAEGASVVYILTRESFDKMQDEDPAAAAALHKLIIRLLSDRLEFANREISALH</sequence>
<feature type="transmembrane region" description="Helical" evidence="5">
    <location>
        <begin position="348"/>
        <end position="371"/>
    </location>
</feature>
<dbReference type="InterPro" id="IPR011547">
    <property type="entry name" value="SLC26A/SulP_dom"/>
</dbReference>
<dbReference type="Proteomes" id="UP000094501">
    <property type="component" value="Unassembled WGS sequence"/>
</dbReference>
<evidence type="ECO:0000256" key="2">
    <source>
        <dbReference type="ARBA" id="ARBA00022692"/>
    </source>
</evidence>
<evidence type="ECO:0000313" key="8">
    <source>
        <dbReference type="EMBL" id="ODR98563.1"/>
    </source>
</evidence>
<name>A0A1E3VYG3_9HYPH</name>
<feature type="domain" description="Cyclic nucleotide-binding" evidence="6">
    <location>
        <begin position="597"/>
        <end position="683"/>
    </location>
</feature>
<keyword evidence="2 5" id="KW-0812">Transmembrane</keyword>
<evidence type="ECO:0000256" key="3">
    <source>
        <dbReference type="ARBA" id="ARBA00022989"/>
    </source>
</evidence>
<reference evidence="8 9" key="1">
    <citation type="journal article" date="2016" name="Environ. Microbiol.">
        <title>New Methyloceanibacter diversity from North Sea sediments includes methanotroph containing solely the soluble methane monooxygenase.</title>
        <authorList>
            <person name="Vekeman B."/>
            <person name="Kerckhof F.M."/>
            <person name="Cremers G."/>
            <person name="de Vos P."/>
            <person name="Vandamme P."/>
            <person name="Boon N."/>
            <person name="Op den Camp H.J."/>
            <person name="Heylen K."/>
        </authorList>
    </citation>
    <scope>NUCLEOTIDE SEQUENCE [LARGE SCALE GENOMIC DNA]</scope>
    <source>
        <strain evidence="8 9">R-67174</strain>
    </source>
</reference>
<dbReference type="Gene3D" id="3.30.750.24">
    <property type="entry name" value="STAS domain"/>
    <property type="match status" value="1"/>
</dbReference>
<dbReference type="InterPro" id="IPR018490">
    <property type="entry name" value="cNMP-bd_dom_sf"/>
</dbReference>
<feature type="transmembrane region" description="Helical" evidence="5">
    <location>
        <begin position="323"/>
        <end position="342"/>
    </location>
</feature>
<proteinExistence type="predicted"/>
<dbReference type="Pfam" id="PF00027">
    <property type="entry name" value="cNMP_binding"/>
    <property type="match status" value="1"/>
</dbReference>
<evidence type="ECO:0000259" key="6">
    <source>
        <dbReference type="PROSITE" id="PS50042"/>
    </source>
</evidence>